<dbReference type="Pfam" id="PF00250">
    <property type="entry name" value="Forkhead"/>
    <property type="match status" value="1"/>
</dbReference>
<keyword evidence="4 5" id="KW-0539">Nucleus</keyword>
<keyword evidence="2 5" id="KW-0238">DNA-binding</keyword>
<keyword evidence="9" id="KW-1185">Reference proteome</keyword>
<evidence type="ECO:0000256" key="5">
    <source>
        <dbReference type="PROSITE-ProRule" id="PRU00089"/>
    </source>
</evidence>
<dbReference type="InterPro" id="IPR045912">
    <property type="entry name" value="FOXJ2/3-like"/>
</dbReference>
<dbReference type="AlphaFoldDB" id="A0AA40EU78"/>
<protein>
    <recommendedName>
        <fullName evidence="7">Fork-head domain-containing protein</fullName>
    </recommendedName>
</protein>
<feature type="compositionally biased region" description="Low complexity" evidence="6">
    <location>
        <begin position="22"/>
        <end position="34"/>
    </location>
</feature>
<dbReference type="Proteomes" id="UP001172155">
    <property type="component" value="Unassembled WGS sequence"/>
</dbReference>
<dbReference type="SMART" id="SM00339">
    <property type="entry name" value="FH"/>
    <property type="match status" value="1"/>
</dbReference>
<feature type="region of interest" description="Disordered" evidence="6">
    <location>
        <begin position="402"/>
        <end position="474"/>
    </location>
</feature>
<dbReference type="InterPro" id="IPR030456">
    <property type="entry name" value="TF_fork_head_CS_2"/>
</dbReference>
<dbReference type="GO" id="GO:0000978">
    <property type="term" value="F:RNA polymerase II cis-regulatory region sequence-specific DNA binding"/>
    <property type="evidence" value="ECO:0007669"/>
    <property type="project" value="TreeGrafter"/>
</dbReference>
<comment type="caution">
    <text evidence="8">The sequence shown here is derived from an EMBL/GenBank/DDBJ whole genome shotgun (WGS) entry which is preliminary data.</text>
</comment>
<feature type="region of interest" description="Disordered" evidence="6">
    <location>
        <begin position="274"/>
        <end position="295"/>
    </location>
</feature>
<feature type="compositionally biased region" description="Basic and acidic residues" evidence="6">
    <location>
        <begin position="65"/>
        <end position="79"/>
    </location>
</feature>
<reference evidence="8" key="1">
    <citation type="submission" date="2023-06" db="EMBL/GenBank/DDBJ databases">
        <title>Genome-scale phylogeny and comparative genomics of the fungal order Sordariales.</title>
        <authorList>
            <consortium name="Lawrence Berkeley National Laboratory"/>
            <person name="Hensen N."/>
            <person name="Bonometti L."/>
            <person name="Westerberg I."/>
            <person name="Brannstrom I.O."/>
            <person name="Guillou S."/>
            <person name="Cros-Aarteil S."/>
            <person name="Calhoun S."/>
            <person name="Haridas S."/>
            <person name="Kuo A."/>
            <person name="Mondo S."/>
            <person name="Pangilinan J."/>
            <person name="Riley R."/>
            <person name="LaButti K."/>
            <person name="Andreopoulos B."/>
            <person name="Lipzen A."/>
            <person name="Chen C."/>
            <person name="Yanf M."/>
            <person name="Daum C."/>
            <person name="Ng V."/>
            <person name="Clum A."/>
            <person name="Steindorff A."/>
            <person name="Ohm R."/>
            <person name="Martin F."/>
            <person name="Silar P."/>
            <person name="Natvig D."/>
            <person name="Lalanne C."/>
            <person name="Gautier V."/>
            <person name="Ament-velasquez S.L."/>
            <person name="Kruys A."/>
            <person name="Hutchinson M.I."/>
            <person name="Powell A.J."/>
            <person name="Barry K."/>
            <person name="Miller A.N."/>
            <person name="Grigoriev I.V."/>
            <person name="Debuchy R."/>
            <person name="Gladieux P."/>
            <person name="Thoren M.H."/>
            <person name="Johannesson H."/>
        </authorList>
    </citation>
    <scope>NUCLEOTIDE SEQUENCE</scope>
    <source>
        <strain evidence="8">SMH3187-1</strain>
    </source>
</reference>
<gene>
    <name evidence="8" type="ORF">B0T18DRAFT_428770</name>
</gene>
<comment type="subcellular location">
    <subcellularLocation>
        <location evidence="5">Nucleus</location>
    </subcellularLocation>
</comment>
<evidence type="ECO:0000256" key="2">
    <source>
        <dbReference type="ARBA" id="ARBA00023125"/>
    </source>
</evidence>
<feature type="region of interest" description="Disordered" evidence="6">
    <location>
        <begin position="49"/>
        <end position="79"/>
    </location>
</feature>
<dbReference type="InterPro" id="IPR001766">
    <property type="entry name" value="Fork_head_dom"/>
</dbReference>
<evidence type="ECO:0000256" key="1">
    <source>
        <dbReference type="ARBA" id="ARBA00023015"/>
    </source>
</evidence>
<dbReference type="PROSITE" id="PS50039">
    <property type="entry name" value="FORK_HEAD_3"/>
    <property type="match status" value="1"/>
</dbReference>
<dbReference type="Gene3D" id="1.10.10.10">
    <property type="entry name" value="Winged helix-like DNA-binding domain superfamily/Winged helix DNA-binding domain"/>
    <property type="match status" value="1"/>
</dbReference>
<dbReference type="EMBL" id="JAUKUD010000004">
    <property type="protein sequence ID" value="KAK0745654.1"/>
    <property type="molecule type" value="Genomic_DNA"/>
</dbReference>
<dbReference type="GO" id="GO:0000981">
    <property type="term" value="F:DNA-binding transcription factor activity, RNA polymerase II-specific"/>
    <property type="evidence" value="ECO:0007669"/>
    <property type="project" value="TreeGrafter"/>
</dbReference>
<proteinExistence type="predicted"/>
<dbReference type="InterPro" id="IPR036388">
    <property type="entry name" value="WH-like_DNA-bd_sf"/>
</dbReference>
<dbReference type="PROSITE" id="PS00658">
    <property type="entry name" value="FORK_HEAD_2"/>
    <property type="match status" value="1"/>
</dbReference>
<evidence type="ECO:0000313" key="8">
    <source>
        <dbReference type="EMBL" id="KAK0745654.1"/>
    </source>
</evidence>
<evidence type="ECO:0000313" key="9">
    <source>
        <dbReference type="Proteomes" id="UP001172155"/>
    </source>
</evidence>
<feature type="compositionally biased region" description="Polar residues" evidence="6">
    <location>
        <begin position="341"/>
        <end position="355"/>
    </location>
</feature>
<dbReference type="PANTHER" id="PTHR46078">
    <property type="entry name" value="FORKHEAD BOX PROTEIN J2 FAMILY MEMBER"/>
    <property type="match status" value="1"/>
</dbReference>
<feature type="region of interest" description="Disordered" evidence="6">
    <location>
        <begin position="1"/>
        <end position="34"/>
    </location>
</feature>
<evidence type="ECO:0000256" key="3">
    <source>
        <dbReference type="ARBA" id="ARBA00023163"/>
    </source>
</evidence>
<dbReference type="InterPro" id="IPR036390">
    <property type="entry name" value="WH_DNA-bd_sf"/>
</dbReference>
<dbReference type="GO" id="GO:0005634">
    <property type="term" value="C:nucleus"/>
    <property type="evidence" value="ECO:0007669"/>
    <property type="project" value="UniProtKB-SubCell"/>
</dbReference>
<name>A0AA40EU78_9PEZI</name>
<evidence type="ECO:0000259" key="7">
    <source>
        <dbReference type="PROSITE" id="PS50039"/>
    </source>
</evidence>
<feature type="compositionally biased region" description="Polar residues" evidence="6">
    <location>
        <begin position="283"/>
        <end position="295"/>
    </location>
</feature>
<feature type="region of interest" description="Disordered" evidence="6">
    <location>
        <begin position="336"/>
        <end position="382"/>
    </location>
</feature>
<feature type="domain" description="Fork-head" evidence="7">
    <location>
        <begin position="299"/>
        <end position="411"/>
    </location>
</feature>
<dbReference type="SUPFAM" id="SSF46785">
    <property type="entry name" value="Winged helix' DNA-binding domain"/>
    <property type="match status" value="1"/>
</dbReference>
<organism evidence="8 9">
    <name type="scientific">Schizothecium vesticola</name>
    <dbReference type="NCBI Taxonomy" id="314040"/>
    <lineage>
        <taxon>Eukaryota</taxon>
        <taxon>Fungi</taxon>
        <taxon>Dikarya</taxon>
        <taxon>Ascomycota</taxon>
        <taxon>Pezizomycotina</taxon>
        <taxon>Sordariomycetes</taxon>
        <taxon>Sordariomycetidae</taxon>
        <taxon>Sordariales</taxon>
        <taxon>Schizotheciaceae</taxon>
        <taxon>Schizothecium</taxon>
    </lineage>
</organism>
<keyword evidence="1" id="KW-0805">Transcription regulation</keyword>
<keyword evidence="3" id="KW-0804">Transcription</keyword>
<feature type="region of interest" description="Disordered" evidence="6">
    <location>
        <begin position="527"/>
        <end position="551"/>
    </location>
</feature>
<sequence length="636" mass="69002">MDREQPHDIPSPALTHAVDPRQSQSSHSSPQLSSFVKVEAVVAMASEQAAQARRLSASTGYTPSHDSEEDRFEAPRHPAEGIQTAYMSPQSQAGGAWNGLVPATAGSDDYENYALHSSPTAIGYPTQGCSNQSSPRSWGSPDQFRSLPWETATEPLQTQLSRHSQQQPFGGFQMKEALGYAHSSQPGLSSTSFPTSSAYLPSHIYEPATHSFRPQGHVDVYPQSPYPLEGLSNIPDGLPLSPCSSTLGYAKHEDELASPAPISEGGHDTVKGLSNHGAKCHSRQSSAVSSTPGNSLNAKVEEPYAQLIFRAFKSNPRHAMTLQDLYQWFRENTDKGKNDTKGWQNSIRHNLSMNKAFTKRERMSNSGEDDGEAAATADPNNLDSKKATEWFLEPWALQDGVQSTTRYRKDNTGRRSGGSHRSAGASSRKKHGSHQHITSNGSGSSRIRSRHHLSSASSGLHSMHYGPHHLASLHHPHQRPALIMPPFGITPKYHDYQHHHEYQHHEQPHQLQPAMFPSEHYRPLYSAQAPSESGADEPVTPEASYPDGLTLPDLHSRAALSSNNSAQAVAAAYYGAAGEGTIGGVDMAGYTYPSAAAAPAVNVYEEVVDRYGGWVGGVEETTSATGYHGHQGQGQY</sequence>
<evidence type="ECO:0000256" key="6">
    <source>
        <dbReference type="SAM" id="MobiDB-lite"/>
    </source>
</evidence>
<dbReference type="PANTHER" id="PTHR46078:SF2">
    <property type="entry name" value="FORK-HEAD DOMAIN-CONTAINING PROTEIN"/>
    <property type="match status" value="1"/>
</dbReference>
<feature type="DNA-binding region" description="Fork-head" evidence="5">
    <location>
        <begin position="299"/>
        <end position="411"/>
    </location>
</feature>
<evidence type="ECO:0000256" key="4">
    <source>
        <dbReference type="ARBA" id="ARBA00023242"/>
    </source>
</evidence>
<accession>A0AA40EU78</accession>